<evidence type="ECO:0000256" key="3">
    <source>
        <dbReference type="ARBA" id="ARBA00022801"/>
    </source>
</evidence>
<dbReference type="InterPro" id="IPR050178">
    <property type="entry name" value="AspA/AstE_fam"/>
</dbReference>
<evidence type="ECO:0000313" key="7">
    <source>
        <dbReference type="Proteomes" id="UP000198305"/>
    </source>
</evidence>
<keyword evidence="7" id="KW-1185">Reference proteome</keyword>
<reference evidence="7" key="1">
    <citation type="submission" date="2017-06" db="EMBL/GenBank/DDBJ databases">
        <authorList>
            <person name="Varghese N."/>
            <person name="Submissions S."/>
        </authorList>
    </citation>
    <scope>NUCLEOTIDE SEQUENCE [LARGE SCALE GENOMIC DNA]</scope>
    <source>
        <strain evidence="7">Ca-68</strain>
    </source>
</reference>
<keyword evidence="3" id="KW-0378">Hydrolase</keyword>
<dbReference type="EMBL" id="FZOA01000005">
    <property type="protein sequence ID" value="SNR83596.1"/>
    <property type="molecule type" value="Genomic_DNA"/>
</dbReference>
<dbReference type="GO" id="GO:0046872">
    <property type="term" value="F:metal ion binding"/>
    <property type="evidence" value="ECO:0007669"/>
    <property type="project" value="UniProtKB-KW"/>
</dbReference>
<proteinExistence type="predicted"/>
<evidence type="ECO:0000256" key="2">
    <source>
        <dbReference type="ARBA" id="ARBA00022723"/>
    </source>
</evidence>
<gene>
    <name evidence="6" type="ORF">SAMN05192560_1308</name>
</gene>
<dbReference type="AlphaFoldDB" id="A0A238ZJG3"/>
<dbReference type="GO" id="GO:0016788">
    <property type="term" value="F:hydrolase activity, acting on ester bonds"/>
    <property type="evidence" value="ECO:0007669"/>
    <property type="project" value="InterPro"/>
</dbReference>
<dbReference type="GO" id="GO:0005829">
    <property type="term" value="C:cytosol"/>
    <property type="evidence" value="ECO:0007669"/>
    <property type="project" value="TreeGrafter"/>
</dbReference>
<name>A0A238ZJG3_9PROT</name>
<evidence type="ECO:0000259" key="5">
    <source>
        <dbReference type="Pfam" id="PF24827"/>
    </source>
</evidence>
<dbReference type="RefSeq" id="WP_089375429.1">
    <property type="nucleotide sequence ID" value="NZ_FZOA01000005.1"/>
</dbReference>
<dbReference type="Proteomes" id="UP000198305">
    <property type="component" value="Unassembled WGS sequence"/>
</dbReference>
<dbReference type="InterPro" id="IPR055438">
    <property type="entry name" value="AstE_AspA_cat"/>
</dbReference>
<dbReference type="OrthoDB" id="9774976at2"/>
<accession>A0A238ZJG3</accession>
<dbReference type="Gene3D" id="3.40.630.10">
    <property type="entry name" value="Zn peptidases"/>
    <property type="match status" value="1"/>
</dbReference>
<comment type="cofactor">
    <cofactor evidence="1">
        <name>Zn(2+)</name>
        <dbReference type="ChEBI" id="CHEBI:29105"/>
    </cofactor>
</comment>
<evidence type="ECO:0000313" key="6">
    <source>
        <dbReference type="EMBL" id="SNR83596.1"/>
    </source>
</evidence>
<evidence type="ECO:0000256" key="4">
    <source>
        <dbReference type="ARBA" id="ARBA00022833"/>
    </source>
</evidence>
<sequence length="313" mass="34924">MAHHFHSIAFSGIRPGKRLIVLGGVHGNEPCGTQAIQRVISEIEQGKLLIQAGSVTFVPVCNPLARKQFTREGERNLNRRLLPTERPLQFEDHIANWLCPLLAAHEVLLDLHSFHTPGEPFAMLGPKNNQGRLEPFAHDKEEEALARYLGVNLFVDGWLDTYAAGVMRRQGQPAGAEEDASYGVGTTEYMRSQGGYGLTLECGQHEAPAAPEVAYRAIINTLAWLGMIEAVQPEEISDRKTLRLFEVVDKEDEADYLAQEWQGFEFLRAGTLIGTRVDGRKIQAAEDVYIVFPNPHAAVGNEWFYLARPIDRV</sequence>
<keyword evidence="2" id="KW-0479">Metal-binding</keyword>
<evidence type="ECO:0000256" key="1">
    <source>
        <dbReference type="ARBA" id="ARBA00001947"/>
    </source>
</evidence>
<dbReference type="PANTHER" id="PTHR15162:SF7">
    <property type="entry name" value="SUCCINYLGLUTAMATE DESUCCINYLASE"/>
    <property type="match status" value="1"/>
</dbReference>
<dbReference type="Pfam" id="PF24827">
    <property type="entry name" value="AstE_AspA_cat"/>
    <property type="match status" value="1"/>
</dbReference>
<dbReference type="SUPFAM" id="SSF53187">
    <property type="entry name" value="Zn-dependent exopeptidases"/>
    <property type="match status" value="1"/>
</dbReference>
<dbReference type="PANTHER" id="PTHR15162">
    <property type="entry name" value="ASPARTOACYLASE"/>
    <property type="match status" value="1"/>
</dbReference>
<organism evidence="6 7">
    <name type="scientific">Methylobacillus rhizosphaerae</name>
    <dbReference type="NCBI Taxonomy" id="551994"/>
    <lineage>
        <taxon>Bacteria</taxon>
        <taxon>Pseudomonadati</taxon>
        <taxon>Pseudomonadota</taxon>
        <taxon>Betaproteobacteria</taxon>
        <taxon>Nitrosomonadales</taxon>
        <taxon>Methylophilaceae</taxon>
        <taxon>Methylobacillus</taxon>
    </lineage>
</organism>
<protein>
    <submittedName>
        <fullName evidence="6">Succinylglutamate desuccinylase</fullName>
    </submittedName>
</protein>
<keyword evidence="4" id="KW-0862">Zinc</keyword>
<feature type="domain" description="Succinylglutamate desuccinylase/Aspartoacylase catalytic" evidence="5">
    <location>
        <begin position="15"/>
        <end position="113"/>
    </location>
</feature>